<dbReference type="AlphaFoldDB" id="A0A176RXV8"/>
<name>A0A176RXV8_9GAMM</name>
<comment type="caution">
    <text evidence="1">The sequence shown here is derived from an EMBL/GenBank/DDBJ whole genome shotgun (WGS) entry which is preliminary data.</text>
</comment>
<dbReference type="Proteomes" id="UP000076962">
    <property type="component" value="Unassembled WGS sequence"/>
</dbReference>
<organism evidence="1 2">
    <name type="scientific">Candidatus Thiomargarita nelsonii</name>
    <dbReference type="NCBI Taxonomy" id="1003181"/>
    <lineage>
        <taxon>Bacteria</taxon>
        <taxon>Pseudomonadati</taxon>
        <taxon>Pseudomonadota</taxon>
        <taxon>Gammaproteobacteria</taxon>
        <taxon>Thiotrichales</taxon>
        <taxon>Thiotrichaceae</taxon>
        <taxon>Thiomargarita</taxon>
    </lineage>
</organism>
<accession>A0A176RXV8</accession>
<proteinExistence type="predicted"/>
<evidence type="ECO:0000313" key="2">
    <source>
        <dbReference type="Proteomes" id="UP000076962"/>
    </source>
</evidence>
<gene>
    <name evidence="1" type="ORF">THIOM_003751</name>
</gene>
<evidence type="ECO:0000313" key="1">
    <source>
        <dbReference type="EMBL" id="OAD20539.1"/>
    </source>
</evidence>
<keyword evidence="2" id="KW-1185">Reference proteome</keyword>
<sequence length="122" mass="13832">DKGQQLIEVLEKMVSQGKVKNPIAYLAGIIKKYKANEFTPVSNPPIIKESPEKQAAREKQAKIDKCPFCDYAGRIDFLYRDGTRKIMNCNHPPVEKVLKHVEKIDVLIVSADPGYKGPREHE</sequence>
<dbReference type="EMBL" id="LUTY01002296">
    <property type="protein sequence ID" value="OAD20539.1"/>
    <property type="molecule type" value="Genomic_DNA"/>
</dbReference>
<feature type="non-terminal residue" evidence="1">
    <location>
        <position position="1"/>
    </location>
</feature>
<reference evidence="1 2" key="1">
    <citation type="submission" date="2016-05" db="EMBL/GenBank/DDBJ databases">
        <title>Single-cell genome of chain-forming Candidatus Thiomargarita nelsonii and comparison to other large sulfur-oxidizing bacteria.</title>
        <authorList>
            <person name="Winkel M."/>
            <person name="Salman V."/>
            <person name="Woyke T."/>
            <person name="Schulz-Vogt H."/>
            <person name="Richter M."/>
            <person name="Flood B."/>
            <person name="Bailey J."/>
            <person name="Amann R."/>
            <person name="Mussmann M."/>
        </authorList>
    </citation>
    <scope>NUCLEOTIDE SEQUENCE [LARGE SCALE GENOMIC DNA]</scope>
    <source>
        <strain evidence="1 2">THI036</strain>
    </source>
</reference>
<protein>
    <submittedName>
        <fullName evidence="1">Uncharacterized protein</fullName>
    </submittedName>
</protein>